<dbReference type="AlphaFoldDB" id="A0A383EAL6"/>
<evidence type="ECO:0000313" key="1">
    <source>
        <dbReference type="EMBL" id="SVE53659.1"/>
    </source>
</evidence>
<feature type="non-terminal residue" evidence="1">
    <location>
        <position position="147"/>
    </location>
</feature>
<accession>A0A383EAL6</accession>
<dbReference type="EMBL" id="UINC01224156">
    <property type="protein sequence ID" value="SVE53659.1"/>
    <property type="molecule type" value="Genomic_DNA"/>
</dbReference>
<reference evidence="1" key="1">
    <citation type="submission" date="2018-05" db="EMBL/GenBank/DDBJ databases">
        <authorList>
            <person name="Lanie J.A."/>
            <person name="Ng W.-L."/>
            <person name="Kazmierczak K.M."/>
            <person name="Andrzejewski T.M."/>
            <person name="Davidsen T.M."/>
            <person name="Wayne K.J."/>
            <person name="Tettelin H."/>
            <person name="Glass J.I."/>
            <person name="Rusch D."/>
            <person name="Podicherti R."/>
            <person name="Tsui H.-C.T."/>
            <person name="Winkler M.E."/>
        </authorList>
    </citation>
    <scope>NUCLEOTIDE SEQUENCE</scope>
</reference>
<organism evidence="1">
    <name type="scientific">marine metagenome</name>
    <dbReference type="NCBI Taxonomy" id="408172"/>
    <lineage>
        <taxon>unclassified sequences</taxon>
        <taxon>metagenomes</taxon>
        <taxon>ecological metagenomes</taxon>
    </lineage>
</organism>
<name>A0A383EAL6_9ZZZZ</name>
<protein>
    <submittedName>
        <fullName evidence="1">Uncharacterized protein</fullName>
    </submittedName>
</protein>
<proteinExistence type="predicted"/>
<gene>
    <name evidence="1" type="ORF">METZ01_LOCUS506513</name>
</gene>
<sequence length="147" mass="16055">MKNQTRTKLNELLFGLLVAAMMHSVAVAEDERVLVREGKAVSMQIKGSQWRQVDEWVEGAGTGSDLAASVTIGKGNFQVKGRLRMLKQRRSAASFFLGNNHFGFEGSSETLFLSGPIFNGVKLLGPATEVVPRGEWVNFEANRKGGT</sequence>